<evidence type="ECO:0000256" key="4">
    <source>
        <dbReference type="ARBA" id="ARBA00022801"/>
    </source>
</evidence>
<dbReference type="AlphaFoldDB" id="A0A059Y0Q9"/>
<dbReference type="Proteomes" id="UP000027059">
    <property type="component" value="Chromosome"/>
</dbReference>
<dbReference type="Pfam" id="PF00933">
    <property type="entry name" value="Glyco_hydro_3"/>
    <property type="match status" value="1"/>
</dbReference>
<dbReference type="InterPro" id="IPR036962">
    <property type="entry name" value="Glyco_hydro_3_N_sf"/>
</dbReference>
<keyword evidence="8" id="KW-1185">Reference proteome</keyword>
<dbReference type="GO" id="GO:0004563">
    <property type="term" value="F:beta-N-acetylhexosaminidase activity"/>
    <property type="evidence" value="ECO:0007669"/>
    <property type="project" value="UniProtKB-EC"/>
</dbReference>
<reference evidence="8" key="1">
    <citation type="submission" date="2014-02" db="EMBL/GenBank/DDBJ databases">
        <title>Complete genome sequence and comparative genomic analysis of the nitrogen-fixing bacterium Leptospirillum ferriphilum YSK.</title>
        <authorList>
            <person name="Guo X."/>
            <person name="Yin H."/>
            <person name="Liang Y."/>
            <person name="Hu Q."/>
            <person name="Ma L."/>
            <person name="Xiao Y."/>
            <person name="Zhang X."/>
            <person name="Qiu G."/>
            <person name="Liu X."/>
        </authorList>
    </citation>
    <scope>NUCLEOTIDE SEQUENCE [LARGE SCALE GENOMIC DNA]</scope>
    <source>
        <strain evidence="8">YSK</strain>
    </source>
</reference>
<evidence type="ECO:0000256" key="5">
    <source>
        <dbReference type="ARBA" id="ARBA00023295"/>
    </source>
</evidence>
<evidence type="ECO:0000313" key="7">
    <source>
        <dbReference type="EMBL" id="AIA31121.1"/>
    </source>
</evidence>
<dbReference type="GO" id="GO:0005975">
    <property type="term" value="P:carbohydrate metabolic process"/>
    <property type="evidence" value="ECO:0007669"/>
    <property type="project" value="InterPro"/>
</dbReference>
<dbReference type="OrthoDB" id="9786661at2"/>
<dbReference type="HOGENOM" id="CLU_008392_0_2_0"/>
<evidence type="ECO:0000313" key="8">
    <source>
        <dbReference type="Proteomes" id="UP000027059"/>
    </source>
</evidence>
<dbReference type="InterPro" id="IPR019800">
    <property type="entry name" value="Glyco_hydro_3_AS"/>
</dbReference>
<evidence type="ECO:0000256" key="1">
    <source>
        <dbReference type="ARBA" id="ARBA00001231"/>
    </source>
</evidence>
<evidence type="ECO:0000256" key="3">
    <source>
        <dbReference type="ARBA" id="ARBA00012663"/>
    </source>
</evidence>
<evidence type="ECO:0000256" key="2">
    <source>
        <dbReference type="ARBA" id="ARBA00005336"/>
    </source>
</evidence>
<dbReference type="PROSITE" id="PS00775">
    <property type="entry name" value="GLYCOSYL_HYDROL_F3"/>
    <property type="match status" value="1"/>
</dbReference>
<dbReference type="InterPro" id="IPR001764">
    <property type="entry name" value="Glyco_hydro_3_N"/>
</dbReference>
<dbReference type="SUPFAM" id="SSF51445">
    <property type="entry name" value="(Trans)glycosidases"/>
    <property type="match status" value="1"/>
</dbReference>
<evidence type="ECO:0000259" key="6">
    <source>
        <dbReference type="Pfam" id="PF00933"/>
    </source>
</evidence>
<sequence>MTSGKHPEPEWGQWLWVSLPGARLGAEDIRWLHQIRPGGVVLFAENGTRAEDVKKLISEIREALSPQDVWIAIDQEGGRVARLKEGVPRLSPARTLGNGDPSEIFRSAFHLGRALRQTGIDIDFAPVLDVDSNPDNPVIGDRSFSRDPWEVARLSMAFSHGLEAGGVIPCGKHVPGHGDTLLDSHLALPTVDAPEAILSGREFLPFEKAIADGMPMLMTAHVMYPALDKKWPATLSRKIMQDMLRKKWDFRGLLLSDDLSMAAVGKPFPFSVVVERALSVTCDGLLVLKSRDKPLEAIRIIKGLSEKNPGLWRARLEKSIARRAVLGKRIAFCRKAAERLPR</sequence>
<dbReference type="Gene3D" id="3.20.20.300">
    <property type="entry name" value="Glycoside hydrolase, family 3, N-terminal domain"/>
    <property type="match status" value="1"/>
</dbReference>
<comment type="catalytic activity">
    <reaction evidence="1">
        <text>Hydrolysis of terminal non-reducing N-acetyl-D-hexosamine residues in N-acetyl-beta-D-hexosaminides.</text>
        <dbReference type="EC" id="3.2.1.52"/>
    </reaction>
</comment>
<protein>
    <recommendedName>
        <fullName evidence="3">beta-N-acetylhexosaminidase</fullName>
        <ecNumber evidence="3">3.2.1.52</ecNumber>
    </recommendedName>
</protein>
<dbReference type="InterPro" id="IPR050226">
    <property type="entry name" value="NagZ_Beta-hexosaminidase"/>
</dbReference>
<organism evidence="7 8">
    <name type="scientific">Leptospirillum ferriphilum YSK</name>
    <dbReference type="NCBI Taxonomy" id="1441628"/>
    <lineage>
        <taxon>Bacteria</taxon>
        <taxon>Pseudomonadati</taxon>
        <taxon>Nitrospirota</taxon>
        <taxon>Nitrospiria</taxon>
        <taxon>Nitrospirales</taxon>
        <taxon>Nitrospiraceae</taxon>
        <taxon>Leptospirillum</taxon>
    </lineage>
</organism>
<dbReference type="InterPro" id="IPR017853">
    <property type="entry name" value="GH"/>
</dbReference>
<accession>A0A059Y0Q9</accession>
<dbReference type="PANTHER" id="PTHR30480">
    <property type="entry name" value="BETA-HEXOSAMINIDASE-RELATED"/>
    <property type="match status" value="1"/>
</dbReference>
<keyword evidence="4 7" id="KW-0378">Hydrolase</keyword>
<keyword evidence="5" id="KW-0326">Glycosidase</keyword>
<proteinExistence type="inferred from homology"/>
<name>A0A059Y0Q9_9BACT</name>
<comment type="similarity">
    <text evidence="2">Belongs to the glycosyl hydrolase 3 family.</text>
</comment>
<dbReference type="EC" id="3.2.1.52" evidence="3"/>
<dbReference type="GO" id="GO:0009254">
    <property type="term" value="P:peptidoglycan turnover"/>
    <property type="evidence" value="ECO:0007669"/>
    <property type="project" value="TreeGrafter"/>
</dbReference>
<reference evidence="7 8" key="2">
    <citation type="journal article" date="2015" name="Biomed. Res. Int.">
        <title>Effects of Arsenite Resistance on the Growth and Functional Gene Expression of Leptospirillum ferriphilum and Acidithiobacillus thiooxidans in Pure Culture and Coculture.</title>
        <authorList>
            <person name="Jiang H."/>
            <person name="Liang Y."/>
            <person name="Yin H."/>
            <person name="Xiao Y."/>
            <person name="Guo X."/>
            <person name="Xu Y."/>
            <person name="Hu Q."/>
            <person name="Liu H."/>
            <person name="Liu X."/>
        </authorList>
    </citation>
    <scope>NUCLEOTIDE SEQUENCE [LARGE SCALE GENOMIC DNA]</scope>
    <source>
        <strain evidence="7 8">YSK</strain>
    </source>
</reference>
<dbReference type="KEGG" id="lfp:Y981_11465"/>
<feature type="domain" description="Glycoside hydrolase family 3 N-terminal" evidence="6">
    <location>
        <begin position="23"/>
        <end position="298"/>
    </location>
</feature>
<gene>
    <name evidence="7" type="ORF">Y981_11465</name>
</gene>
<dbReference type="RefSeq" id="WP_051613908.1">
    <property type="nucleotide sequence ID" value="NZ_CP007243.1"/>
</dbReference>
<dbReference type="PANTHER" id="PTHR30480:SF13">
    <property type="entry name" value="BETA-HEXOSAMINIDASE"/>
    <property type="match status" value="1"/>
</dbReference>
<dbReference type="NCBIfam" id="NF003740">
    <property type="entry name" value="PRK05337.1"/>
    <property type="match status" value="1"/>
</dbReference>
<dbReference type="EMBL" id="CP007243">
    <property type="protein sequence ID" value="AIA31121.1"/>
    <property type="molecule type" value="Genomic_DNA"/>
</dbReference>